<dbReference type="SUPFAM" id="SSF51735">
    <property type="entry name" value="NAD(P)-binding Rossmann-fold domains"/>
    <property type="match status" value="1"/>
</dbReference>
<dbReference type="VEuPathDB" id="FungiDB:SDRG_15979"/>
<dbReference type="AlphaFoldDB" id="T0PLA9"/>
<keyword evidence="4" id="KW-1133">Transmembrane helix</keyword>
<evidence type="ECO:0000256" key="3">
    <source>
        <dbReference type="RuleBase" id="RU000363"/>
    </source>
</evidence>
<evidence type="ECO:0000256" key="4">
    <source>
        <dbReference type="SAM" id="Phobius"/>
    </source>
</evidence>
<dbReference type="InParanoid" id="T0PLA9"/>
<dbReference type="GeneID" id="19956706"/>
<dbReference type="GO" id="GO:0016020">
    <property type="term" value="C:membrane"/>
    <property type="evidence" value="ECO:0007669"/>
    <property type="project" value="TreeGrafter"/>
</dbReference>
<name>T0PLA9_SAPDV</name>
<dbReference type="EMBL" id="JH767239">
    <property type="protein sequence ID" value="EQC26174.1"/>
    <property type="molecule type" value="Genomic_DNA"/>
</dbReference>
<dbReference type="eggNOG" id="KOG1014">
    <property type="taxonomic scope" value="Eukaryota"/>
</dbReference>
<dbReference type="CDD" id="cd05233">
    <property type="entry name" value="SDR_c"/>
    <property type="match status" value="1"/>
</dbReference>
<keyword evidence="2" id="KW-0560">Oxidoreductase</keyword>
<evidence type="ECO:0000256" key="2">
    <source>
        <dbReference type="ARBA" id="ARBA00023002"/>
    </source>
</evidence>
<evidence type="ECO:0000313" key="6">
    <source>
        <dbReference type="Proteomes" id="UP000030762"/>
    </source>
</evidence>
<feature type="transmembrane region" description="Helical" evidence="4">
    <location>
        <begin position="67"/>
        <end position="88"/>
    </location>
</feature>
<keyword evidence="6" id="KW-1185">Reference proteome</keyword>
<feature type="transmembrane region" description="Helical" evidence="4">
    <location>
        <begin position="38"/>
        <end position="55"/>
    </location>
</feature>
<dbReference type="GO" id="GO:0016491">
    <property type="term" value="F:oxidoreductase activity"/>
    <property type="evidence" value="ECO:0007669"/>
    <property type="project" value="UniProtKB-KW"/>
</dbReference>
<gene>
    <name evidence="5" type="ORF">SDRG_15979</name>
</gene>
<organism evidence="5 6">
    <name type="scientific">Saprolegnia diclina (strain VS20)</name>
    <dbReference type="NCBI Taxonomy" id="1156394"/>
    <lineage>
        <taxon>Eukaryota</taxon>
        <taxon>Sar</taxon>
        <taxon>Stramenopiles</taxon>
        <taxon>Oomycota</taxon>
        <taxon>Saprolegniomycetes</taxon>
        <taxon>Saprolegniales</taxon>
        <taxon>Saprolegniaceae</taxon>
        <taxon>Saprolegnia</taxon>
    </lineage>
</organism>
<dbReference type="Proteomes" id="UP000030762">
    <property type="component" value="Unassembled WGS sequence"/>
</dbReference>
<dbReference type="InterPro" id="IPR036291">
    <property type="entry name" value="NAD(P)-bd_dom_sf"/>
</dbReference>
<dbReference type="InterPro" id="IPR002347">
    <property type="entry name" value="SDR_fam"/>
</dbReference>
<dbReference type="STRING" id="1156394.T0PLA9"/>
<dbReference type="Gene3D" id="3.40.50.720">
    <property type="entry name" value="NAD(P)-binding Rossmann-like Domain"/>
    <property type="match status" value="1"/>
</dbReference>
<dbReference type="PRINTS" id="PR00080">
    <property type="entry name" value="SDRFAMILY"/>
</dbReference>
<dbReference type="RefSeq" id="XP_008620389.1">
    <property type="nucleotide sequence ID" value="XM_008622167.1"/>
</dbReference>
<protein>
    <submittedName>
        <fullName evidence="5">Uncharacterized protein</fullName>
    </submittedName>
</protein>
<dbReference type="OrthoDB" id="5307821at2759"/>
<dbReference type="PANTHER" id="PTHR44196">
    <property type="entry name" value="DEHYDROGENASE/REDUCTASE SDR FAMILY MEMBER 7B"/>
    <property type="match status" value="1"/>
</dbReference>
<keyword evidence="4" id="KW-0812">Transmembrane</keyword>
<dbReference type="Pfam" id="PF00106">
    <property type="entry name" value="adh_short"/>
    <property type="match status" value="1"/>
</dbReference>
<proteinExistence type="inferred from homology"/>
<comment type="similarity">
    <text evidence="1 3">Belongs to the short-chain dehydrogenases/reductases (SDR) family.</text>
</comment>
<dbReference type="PANTHER" id="PTHR44196:SF2">
    <property type="entry name" value="SHORT-CHAIN DEHYDROGENASE-RELATED"/>
    <property type="match status" value="1"/>
</dbReference>
<evidence type="ECO:0000256" key="1">
    <source>
        <dbReference type="ARBA" id="ARBA00006484"/>
    </source>
</evidence>
<reference evidence="5 6" key="1">
    <citation type="submission" date="2012-04" db="EMBL/GenBank/DDBJ databases">
        <title>The Genome Sequence of Saprolegnia declina VS20.</title>
        <authorList>
            <consortium name="The Broad Institute Genome Sequencing Platform"/>
            <person name="Russ C."/>
            <person name="Nusbaum C."/>
            <person name="Tyler B."/>
            <person name="van West P."/>
            <person name="Dieguez-Uribeondo J."/>
            <person name="de Bruijn I."/>
            <person name="Tripathy S."/>
            <person name="Jiang R."/>
            <person name="Young S.K."/>
            <person name="Zeng Q."/>
            <person name="Gargeya S."/>
            <person name="Fitzgerald M."/>
            <person name="Haas B."/>
            <person name="Abouelleil A."/>
            <person name="Alvarado L."/>
            <person name="Arachchi H.M."/>
            <person name="Berlin A."/>
            <person name="Chapman S.B."/>
            <person name="Goldberg J."/>
            <person name="Griggs A."/>
            <person name="Gujja S."/>
            <person name="Hansen M."/>
            <person name="Howarth C."/>
            <person name="Imamovic A."/>
            <person name="Larimer J."/>
            <person name="McCowen C."/>
            <person name="Montmayeur A."/>
            <person name="Murphy C."/>
            <person name="Neiman D."/>
            <person name="Pearson M."/>
            <person name="Priest M."/>
            <person name="Roberts A."/>
            <person name="Saif S."/>
            <person name="Shea T."/>
            <person name="Sisk P."/>
            <person name="Sykes S."/>
            <person name="Wortman J."/>
            <person name="Nusbaum C."/>
            <person name="Birren B."/>
        </authorList>
    </citation>
    <scope>NUCLEOTIDE SEQUENCE [LARGE SCALE GENOMIC DNA]</scope>
    <source>
        <strain evidence="5 6">VS20</strain>
    </source>
</reference>
<accession>T0PLA9</accession>
<dbReference type="PRINTS" id="PR00081">
    <property type="entry name" value="GDHRDH"/>
</dbReference>
<dbReference type="OMA" id="NIWQMAK"/>
<keyword evidence="4" id="KW-0472">Membrane</keyword>
<sequence length="368" mass="39661">MRLGRVDPGTSTGILRIRSKTHASSHFPSSMNLTFAPQRFHVGVWVFGLLSYVLYRGRVSADRTYQALSYLSYFFFILCVLDVALFYWHARRLVPLEPRAKGIAVVTGASSGLGREIAFALAEKGFNLVLVARTEATLARIAKEMRDVLGVTAYVCPADLSSPESGVAAIEALLAKEEVEVDILVNCAGLGYQGAFHSQTRAHVHEMVSINVTALVQLTHALLPGMIARNRGRILNIASVSGASPMPTSAIYGATKAMVLRFSQSINYEVRRYNVGVTALSPGPIPTAFQEKCGTPQAVMFNVPMIAGDAKAAANTGVDAMLAGVETVYDSFTSEMMAFGASTLGPKRIVAMMCHIMWNPPSEIPNAL</sequence>
<evidence type="ECO:0000313" key="5">
    <source>
        <dbReference type="EMBL" id="EQC26174.1"/>
    </source>
</evidence>